<dbReference type="CDD" id="cd06565">
    <property type="entry name" value="GH20_GcnA-like"/>
    <property type="match status" value="1"/>
</dbReference>
<evidence type="ECO:0000313" key="7">
    <source>
        <dbReference type="Proteomes" id="UP000663879"/>
    </source>
</evidence>
<evidence type="ECO:0000313" key="6">
    <source>
        <dbReference type="EMBL" id="CAF0942961.1"/>
    </source>
</evidence>
<evidence type="ECO:0000259" key="5">
    <source>
        <dbReference type="Pfam" id="PF00728"/>
    </source>
</evidence>
<protein>
    <recommendedName>
        <fullName evidence="3">beta-N-acetylhexosaminidase</fullName>
        <ecNumber evidence="3">3.2.1.52</ecNumber>
    </recommendedName>
</protein>
<dbReference type="GO" id="GO:0005975">
    <property type="term" value="P:carbohydrate metabolic process"/>
    <property type="evidence" value="ECO:0007669"/>
    <property type="project" value="InterPro"/>
</dbReference>
<dbReference type="AlphaFoldDB" id="A0A814CJB9"/>
<evidence type="ECO:0000256" key="1">
    <source>
        <dbReference type="ARBA" id="ARBA00001231"/>
    </source>
</evidence>
<dbReference type="InterPro" id="IPR017853">
    <property type="entry name" value="GH"/>
</dbReference>
<dbReference type="InterPro" id="IPR038901">
    <property type="entry name" value="HEXDC-like"/>
</dbReference>
<dbReference type="EC" id="3.2.1.52" evidence="3"/>
<dbReference type="GO" id="GO:0004563">
    <property type="term" value="F:beta-N-acetylhexosaminidase activity"/>
    <property type="evidence" value="ECO:0007669"/>
    <property type="project" value="UniProtKB-EC"/>
</dbReference>
<dbReference type="PANTHER" id="PTHR21040">
    <property type="entry name" value="BCDNA.GH04120"/>
    <property type="match status" value="1"/>
</dbReference>
<comment type="catalytic activity">
    <reaction evidence="1">
        <text>Hydrolysis of terminal non-reducing N-acetyl-D-hexosamine residues in N-acetyl-beta-D-hexosaminides.</text>
        <dbReference type="EC" id="3.2.1.52"/>
    </reaction>
</comment>
<dbReference type="EMBL" id="CAJNOC010002615">
    <property type="protein sequence ID" value="CAF0942961.1"/>
    <property type="molecule type" value="Genomic_DNA"/>
</dbReference>
<dbReference type="InterPro" id="IPR015883">
    <property type="entry name" value="Glyco_hydro_20_cat"/>
</dbReference>
<comment type="similarity">
    <text evidence="2">Belongs to the glycosyl hydrolase 20 family.</text>
</comment>
<comment type="caution">
    <text evidence="6">The sequence shown here is derived from an EMBL/GenBank/DDBJ whole genome shotgun (WGS) entry which is preliminary data.</text>
</comment>
<dbReference type="OrthoDB" id="10023921at2759"/>
<feature type="domain" description="Glycoside hydrolase family 20 catalytic" evidence="5">
    <location>
        <begin position="185"/>
        <end position="336"/>
    </location>
</feature>
<dbReference type="SUPFAM" id="SSF51445">
    <property type="entry name" value="(Trans)glycosidases"/>
    <property type="match status" value="1"/>
</dbReference>
<dbReference type="Pfam" id="PF00728">
    <property type="entry name" value="Glyco_hydro_20"/>
    <property type="match status" value="1"/>
</dbReference>
<evidence type="ECO:0000256" key="2">
    <source>
        <dbReference type="ARBA" id="ARBA00006285"/>
    </source>
</evidence>
<evidence type="ECO:0000256" key="4">
    <source>
        <dbReference type="ARBA" id="ARBA00022801"/>
    </source>
</evidence>
<proteinExistence type="inferred from homology"/>
<reference evidence="6" key="1">
    <citation type="submission" date="2021-02" db="EMBL/GenBank/DDBJ databases">
        <authorList>
            <person name="Nowell W R."/>
        </authorList>
    </citation>
    <scope>NUCLEOTIDE SEQUENCE</scope>
    <source>
        <strain evidence="6">Ploen Becks lab</strain>
    </source>
</reference>
<organism evidence="6 7">
    <name type="scientific">Brachionus calyciflorus</name>
    <dbReference type="NCBI Taxonomy" id="104777"/>
    <lineage>
        <taxon>Eukaryota</taxon>
        <taxon>Metazoa</taxon>
        <taxon>Spiralia</taxon>
        <taxon>Gnathifera</taxon>
        <taxon>Rotifera</taxon>
        <taxon>Eurotatoria</taxon>
        <taxon>Monogononta</taxon>
        <taxon>Pseudotrocha</taxon>
        <taxon>Ploima</taxon>
        <taxon>Brachionidae</taxon>
        <taxon>Brachionus</taxon>
    </lineage>
</organism>
<keyword evidence="4" id="KW-0378">Hydrolase</keyword>
<gene>
    <name evidence="6" type="ORF">OXX778_LOCUS13524</name>
</gene>
<dbReference type="Proteomes" id="UP000663879">
    <property type="component" value="Unassembled WGS sequence"/>
</dbReference>
<sequence length="619" mass="72422">MRRGIGVFYKNKFRISIVLICCSTLLIGVRFLSSESESKIDFSNQNKIIHNEIERDPIEYKVIKKKVEPNKDDNLYKQKTNDLNPHLLAQINKFNNVNRPQFESNNINNNVNRFKIERMQPNQQKLDSNPDFLSNLEKIVHLDLKGAPPKIDYIKKFIPFIKKFGATGILLEYEDTFPFEGNLAEARHGNAYSLEDINTIKILAKENGLKIIPLVQTYGHLEWLLKIKKFAHLREVSEFPQVITPCINESYAVIFDMLDQVIKQHSDVTEFHVGCDEVYYKLQHEKCFNFPNKDDFAKAFMSHLVKIANHIRSKIPNVKIIFWDDMMHGMDETSLLMYKKDIDNLQLQPMMWGYMENVETYFQPDLYVKYGNVFGKIWIATAYKGASGELATITSIQHHYLNHISWIDVMKEKISRNVVKFIGVAITGWSRYDHFLTLCDILPQSIPSLIFNLQVMQHGRLTEQKKEEISRQLGCTGQIPWDGNVNYPITCQFPGHEVYEAMLPLQPILANYKADMEFAEKYVSPMNLMYAYLHKKRTSEVLDKLRYLYSSMSNFKDNFIKACDTMYWPDVANEWLLVYFIPQFDDLYNILSRVKNLSSQNDWAPRPLPITLKQYPKDF</sequence>
<dbReference type="Gene3D" id="3.20.20.80">
    <property type="entry name" value="Glycosidases"/>
    <property type="match status" value="1"/>
</dbReference>
<keyword evidence="7" id="KW-1185">Reference proteome</keyword>
<evidence type="ECO:0000256" key="3">
    <source>
        <dbReference type="ARBA" id="ARBA00012663"/>
    </source>
</evidence>
<accession>A0A814CJB9</accession>
<dbReference type="PANTHER" id="PTHR21040:SF8">
    <property type="entry name" value="BCDNA.GH04120"/>
    <property type="match status" value="1"/>
</dbReference>
<name>A0A814CJB9_9BILA</name>